<evidence type="ECO:0000256" key="1">
    <source>
        <dbReference type="ARBA" id="ARBA00006484"/>
    </source>
</evidence>
<sequence length="259" mass="27028">MTDPNTGHGGAPLAGCVALVTGASSGIGAATARLLARQGADLALIARRTDRLEELASGVRDLGRACVPLTADLRDAAQARACADEAAERFGRLDVLVNSVGFVAVAGVEDGDPENWERMVDLNLKAVLHTSQQALPHLLRAAAEGPRGVADLVSLSSVAGRVARPRNSIYSATKHAVGAFSEALRQEVTGRSVRVGLVEPGMTTTEMTDNATTGAVAAGMPRQDWLHAEDVARCIGFMVTQPAHAAVNEIMVRPTAQEH</sequence>
<name>A0A3M8WXG4_9ACTN</name>
<organism evidence="4 5">
    <name type="scientific">Streptomyces botrytidirepellens</name>
    <dbReference type="NCBI Taxonomy" id="2486417"/>
    <lineage>
        <taxon>Bacteria</taxon>
        <taxon>Bacillati</taxon>
        <taxon>Actinomycetota</taxon>
        <taxon>Actinomycetes</taxon>
        <taxon>Kitasatosporales</taxon>
        <taxon>Streptomycetaceae</taxon>
        <taxon>Streptomyces</taxon>
    </lineage>
</organism>
<dbReference type="Gene3D" id="3.40.50.720">
    <property type="entry name" value="NAD(P)-binding Rossmann-like Domain"/>
    <property type="match status" value="1"/>
</dbReference>
<keyword evidence="5" id="KW-1185">Reference proteome</keyword>
<dbReference type="GO" id="GO:0016616">
    <property type="term" value="F:oxidoreductase activity, acting on the CH-OH group of donors, NAD or NADP as acceptor"/>
    <property type="evidence" value="ECO:0007669"/>
    <property type="project" value="UniProtKB-ARBA"/>
</dbReference>
<dbReference type="PANTHER" id="PTHR42901:SF1">
    <property type="entry name" value="ALCOHOL DEHYDROGENASE"/>
    <property type="match status" value="1"/>
</dbReference>
<comment type="caution">
    <text evidence="4">The sequence shown here is derived from an EMBL/GenBank/DDBJ whole genome shotgun (WGS) entry which is preliminary data.</text>
</comment>
<dbReference type="EMBL" id="RIBZ01000088">
    <property type="protein sequence ID" value="RNG34104.1"/>
    <property type="molecule type" value="Genomic_DNA"/>
</dbReference>
<keyword evidence="2" id="KW-0560">Oxidoreductase</keyword>
<dbReference type="PRINTS" id="PR00081">
    <property type="entry name" value="GDHRDH"/>
</dbReference>
<dbReference type="Proteomes" id="UP000275401">
    <property type="component" value="Unassembled WGS sequence"/>
</dbReference>
<dbReference type="PANTHER" id="PTHR42901">
    <property type="entry name" value="ALCOHOL DEHYDROGENASE"/>
    <property type="match status" value="1"/>
</dbReference>
<dbReference type="AlphaFoldDB" id="A0A3M8WXG4"/>
<reference evidence="4 5" key="1">
    <citation type="submission" date="2018-11" db="EMBL/GenBank/DDBJ databases">
        <title>The Potential of Streptomyces as Biocontrol Agents against the Tomato grey mould, Botrytis cinerea (Gray mold) Frontiers in Microbiology.</title>
        <authorList>
            <person name="Li D."/>
        </authorList>
    </citation>
    <scope>NUCLEOTIDE SEQUENCE [LARGE SCALE GENOMIC DNA]</scope>
    <source>
        <strain evidence="4 5">NEAU-LD23</strain>
    </source>
</reference>
<dbReference type="SUPFAM" id="SSF51735">
    <property type="entry name" value="NAD(P)-binding Rossmann-fold domains"/>
    <property type="match status" value="1"/>
</dbReference>
<dbReference type="FunFam" id="3.40.50.720:FF:000047">
    <property type="entry name" value="NADP-dependent L-serine/L-allo-threonine dehydrogenase"/>
    <property type="match status" value="1"/>
</dbReference>
<gene>
    <name evidence="4" type="ORF">EEJ42_06670</name>
</gene>
<dbReference type="PROSITE" id="PS00061">
    <property type="entry name" value="ADH_SHORT"/>
    <property type="match status" value="1"/>
</dbReference>
<evidence type="ECO:0000313" key="5">
    <source>
        <dbReference type="Proteomes" id="UP000275401"/>
    </source>
</evidence>
<proteinExistence type="inferred from homology"/>
<accession>A0A3M8WXG4</accession>
<dbReference type="InterPro" id="IPR020904">
    <property type="entry name" value="Sc_DH/Rdtase_CS"/>
</dbReference>
<protein>
    <submittedName>
        <fullName evidence="4">SDR family NAD(P)-dependent oxidoreductase</fullName>
    </submittedName>
</protein>
<evidence type="ECO:0000313" key="4">
    <source>
        <dbReference type="EMBL" id="RNG34104.1"/>
    </source>
</evidence>
<dbReference type="InterPro" id="IPR036291">
    <property type="entry name" value="NAD(P)-bd_dom_sf"/>
</dbReference>
<evidence type="ECO:0000256" key="3">
    <source>
        <dbReference type="RuleBase" id="RU000363"/>
    </source>
</evidence>
<comment type="similarity">
    <text evidence="1 3">Belongs to the short-chain dehydrogenases/reductases (SDR) family.</text>
</comment>
<dbReference type="RefSeq" id="WP_123099044.1">
    <property type="nucleotide sequence ID" value="NZ_RIBZ01000088.1"/>
</dbReference>
<dbReference type="InterPro" id="IPR002347">
    <property type="entry name" value="SDR_fam"/>
</dbReference>
<dbReference type="PRINTS" id="PR00080">
    <property type="entry name" value="SDRFAMILY"/>
</dbReference>
<evidence type="ECO:0000256" key="2">
    <source>
        <dbReference type="ARBA" id="ARBA00023002"/>
    </source>
</evidence>
<dbReference type="Pfam" id="PF00106">
    <property type="entry name" value="adh_short"/>
    <property type="match status" value="1"/>
</dbReference>